<reference evidence="3 4" key="1">
    <citation type="submission" date="2020-09" db="EMBL/GenBank/DDBJ databases">
        <title>Paenibacillus sp. strain PR3 16S rRNA gene Genome sequencing and assembly.</title>
        <authorList>
            <person name="Kim J."/>
        </authorList>
    </citation>
    <scope>NUCLEOTIDE SEQUENCE [LARGE SCALE GENOMIC DNA]</scope>
    <source>
        <strain evidence="3 4">PR3</strain>
    </source>
</reference>
<evidence type="ECO:0000256" key="1">
    <source>
        <dbReference type="SAM" id="Phobius"/>
    </source>
</evidence>
<feature type="transmembrane region" description="Helical" evidence="1">
    <location>
        <begin position="41"/>
        <end position="61"/>
    </location>
</feature>
<feature type="transmembrane region" description="Helical" evidence="1">
    <location>
        <begin position="245"/>
        <end position="264"/>
    </location>
</feature>
<dbReference type="RefSeq" id="WP_191204770.1">
    <property type="nucleotide sequence ID" value="NZ_JACXZA010000004.1"/>
</dbReference>
<keyword evidence="1" id="KW-0812">Transmembrane</keyword>
<gene>
    <name evidence="3" type="ORF">H8B09_17050</name>
</gene>
<dbReference type="CDD" id="cd07326">
    <property type="entry name" value="M56_BlaR1_MecR1_like"/>
    <property type="match status" value="1"/>
</dbReference>
<dbReference type="Gene3D" id="3.30.2010.10">
    <property type="entry name" value="Metalloproteases ('zincins'), catalytic domain"/>
    <property type="match status" value="1"/>
</dbReference>
<evidence type="ECO:0000259" key="2">
    <source>
        <dbReference type="Pfam" id="PF05569"/>
    </source>
</evidence>
<keyword evidence="1" id="KW-0472">Membrane</keyword>
<feature type="domain" description="Peptidase M56" evidence="2">
    <location>
        <begin position="70"/>
        <end position="230"/>
    </location>
</feature>
<organism evidence="3 4">
    <name type="scientific">Paenibacillus terricola</name>
    <dbReference type="NCBI Taxonomy" id="2763503"/>
    <lineage>
        <taxon>Bacteria</taxon>
        <taxon>Bacillati</taxon>
        <taxon>Bacillota</taxon>
        <taxon>Bacilli</taxon>
        <taxon>Bacillales</taxon>
        <taxon>Paenibacillaceae</taxon>
        <taxon>Paenibacillus</taxon>
    </lineage>
</organism>
<evidence type="ECO:0000313" key="3">
    <source>
        <dbReference type="EMBL" id="MBD3920473.1"/>
    </source>
</evidence>
<keyword evidence="1" id="KW-1133">Transmembrane helix</keyword>
<accession>A0ABR8MWY6</accession>
<dbReference type="Pfam" id="PF05569">
    <property type="entry name" value="Peptidase_M56"/>
    <property type="match status" value="1"/>
</dbReference>
<proteinExistence type="predicted"/>
<protein>
    <submittedName>
        <fullName evidence="3">M56 family metallopeptidase</fullName>
    </submittedName>
</protein>
<dbReference type="EMBL" id="JACXZA010000004">
    <property type="protein sequence ID" value="MBD3920473.1"/>
    <property type="molecule type" value="Genomic_DNA"/>
</dbReference>
<sequence length="266" mass="30592">MNAAPRLRWVYGLAIFFVVTVGVQLALYTNHSIHSDSRQCLLVAYIEIGLLAGYTLVRAGWRLGAQAYLSHKWMKHFRSIQQVKLTKRLHYKYRDLGVGLLVVRDDAFVAMAIGMRKQTIILSDTVLDMFSEEELKAIIMHEWHHCRNHDNAKLFFTKLLTEAFGYLPIMRPIYRYCHTWMELLADRFAIERMGTELPLASVLLKLSKLVNMRQHAAAVHFASATMEYRIAQVLEPDQTVKVKIAIVRPLLISLSFLLLMMISGDS</sequence>
<dbReference type="PANTHER" id="PTHR34978:SF3">
    <property type="entry name" value="SLR0241 PROTEIN"/>
    <property type="match status" value="1"/>
</dbReference>
<dbReference type="PANTHER" id="PTHR34978">
    <property type="entry name" value="POSSIBLE SENSOR-TRANSDUCER PROTEIN BLAR"/>
    <property type="match status" value="1"/>
</dbReference>
<keyword evidence="4" id="KW-1185">Reference proteome</keyword>
<dbReference type="Proteomes" id="UP000609346">
    <property type="component" value="Unassembled WGS sequence"/>
</dbReference>
<comment type="caution">
    <text evidence="3">The sequence shown here is derived from an EMBL/GenBank/DDBJ whole genome shotgun (WGS) entry which is preliminary data.</text>
</comment>
<dbReference type="InterPro" id="IPR008756">
    <property type="entry name" value="Peptidase_M56"/>
</dbReference>
<feature type="transmembrane region" description="Helical" evidence="1">
    <location>
        <begin position="9"/>
        <end position="29"/>
    </location>
</feature>
<name>A0ABR8MWY6_9BACL</name>
<dbReference type="InterPro" id="IPR052173">
    <property type="entry name" value="Beta-lactam_resp_regulator"/>
</dbReference>
<evidence type="ECO:0000313" key="4">
    <source>
        <dbReference type="Proteomes" id="UP000609346"/>
    </source>
</evidence>